<dbReference type="AlphaFoldDB" id="A0A5J4TPU2"/>
<dbReference type="Proteomes" id="UP000324800">
    <property type="component" value="Unassembled WGS sequence"/>
</dbReference>
<reference evidence="1 2" key="1">
    <citation type="submission" date="2019-03" db="EMBL/GenBank/DDBJ databases">
        <title>Single cell metagenomics reveals metabolic interactions within the superorganism composed of flagellate Streblomastix strix and complex community of Bacteroidetes bacteria on its surface.</title>
        <authorList>
            <person name="Treitli S.C."/>
            <person name="Kolisko M."/>
            <person name="Husnik F."/>
            <person name="Keeling P."/>
            <person name="Hampl V."/>
        </authorList>
    </citation>
    <scope>NUCLEOTIDE SEQUENCE [LARGE SCALE GENOMIC DNA]</scope>
    <source>
        <strain evidence="1">ST1C</strain>
    </source>
</reference>
<organism evidence="1 2">
    <name type="scientific">Streblomastix strix</name>
    <dbReference type="NCBI Taxonomy" id="222440"/>
    <lineage>
        <taxon>Eukaryota</taxon>
        <taxon>Metamonada</taxon>
        <taxon>Preaxostyla</taxon>
        <taxon>Oxymonadida</taxon>
        <taxon>Streblomastigidae</taxon>
        <taxon>Streblomastix</taxon>
    </lineage>
</organism>
<comment type="caution">
    <text evidence="1">The sequence shown here is derived from an EMBL/GenBank/DDBJ whole genome shotgun (WGS) entry which is preliminary data.</text>
</comment>
<protein>
    <submittedName>
        <fullName evidence="1">Uncharacterized protein</fullName>
    </submittedName>
</protein>
<gene>
    <name evidence="1" type="ORF">EZS28_044543</name>
</gene>
<proteinExistence type="predicted"/>
<name>A0A5J4TPU2_9EUKA</name>
<dbReference type="EMBL" id="SNRW01027681">
    <property type="protein sequence ID" value="KAA6359930.1"/>
    <property type="molecule type" value="Genomic_DNA"/>
</dbReference>
<evidence type="ECO:0000313" key="2">
    <source>
        <dbReference type="Proteomes" id="UP000324800"/>
    </source>
</evidence>
<accession>A0A5J4TPU2</accession>
<evidence type="ECO:0000313" key="1">
    <source>
        <dbReference type="EMBL" id="KAA6359930.1"/>
    </source>
</evidence>
<sequence length="301" mass="35880">MDLPKLLLDYDITEGIPTVDQLADRLILPNSNMSVPVSLETKELYIEKKSSMLKALAFLSEDQKTNVRRGIFPLFYHVNESTEKLNLQPVIYLEGRNIPIKVDFKENSYIPSNKEISGDTIYVSYPYNFVVFDNAYTDFFISREKNLYNYYENKIAVLPNETDPNLNDKDTLFNKIDTLTHYFEYKFKFYQPYLEAIEDIKRLMNVVETNDYVTSIMTTHNTSFENDESRFLYWFELEIDKNTTKIITFTCEFDETWFDETIMPNRVVRIESMKVEQRIDYKENKRILTKDIINDLKKLYY</sequence>